<comment type="caution">
    <text evidence="2">The sequence shown here is derived from an EMBL/GenBank/DDBJ whole genome shotgun (WGS) entry which is preliminary data.</text>
</comment>
<dbReference type="Proteomes" id="UP000629098">
    <property type="component" value="Unassembled WGS sequence"/>
</dbReference>
<evidence type="ECO:0000313" key="2">
    <source>
        <dbReference type="EMBL" id="MBD2775020.1"/>
    </source>
</evidence>
<sequence>MTKKELLLQEIESAPESLIAETLDFLQFLKTKFQKQSETHTASTDRQINLESDSPSKSNSTTPVESPQEIKFPTKEETPIIRGSTAGDLLKFAGTWLGDDFEECLQLVYDTRSKTKF</sequence>
<proteinExistence type="predicted"/>
<organism evidence="2 3">
    <name type="scientific">Iningainema tapete BLCC-T55</name>
    <dbReference type="NCBI Taxonomy" id="2748662"/>
    <lineage>
        <taxon>Bacteria</taxon>
        <taxon>Bacillati</taxon>
        <taxon>Cyanobacteriota</taxon>
        <taxon>Cyanophyceae</taxon>
        <taxon>Nostocales</taxon>
        <taxon>Scytonemataceae</taxon>
        <taxon>Iningainema tapete</taxon>
    </lineage>
</organism>
<feature type="compositionally biased region" description="Polar residues" evidence="1">
    <location>
        <begin position="37"/>
        <end position="65"/>
    </location>
</feature>
<evidence type="ECO:0000256" key="1">
    <source>
        <dbReference type="SAM" id="MobiDB-lite"/>
    </source>
</evidence>
<accession>A0A8J7CFJ5</accession>
<gene>
    <name evidence="2" type="ORF">ICL16_23875</name>
</gene>
<evidence type="ECO:0008006" key="4">
    <source>
        <dbReference type="Google" id="ProtNLM"/>
    </source>
</evidence>
<feature type="region of interest" description="Disordered" evidence="1">
    <location>
        <begin position="37"/>
        <end position="78"/>
    </location>
</feature>
<keyword evidence="3" id="KW-1185">Reference proteome</keyword>
<evidence type="ECO:0000313" key="3">
    <source>
        <dbReference type="Proteomes" id="UP000629098"/>
    </source>
</evidence>
<dbReference type="EMBL" id="JACXAE010000074">
    <property type="protein sequence ID" value="MBD2775020.1"/>
    <property type="molecule type" value="Genomic_DNA"/>
</dbReference>
<dbReference type="RefSeq" id="WP_190832857.1">
    <property type="nucleotide sequence ID" value="NZ_CAWPPI010000074.1"/>
</dbReference>
<dbReference type="AlphaFoldDB" id="A0A8J7CFJ5"/>
<name>A0A8J7CFJ5_9CYAN</name>
<protein>
    <recommendedName>
        <fullName evidence="4">DUF2281 domain-containing protein</fullName>
    </recommendedName>
</protein>
<reference evidence="2" key="1">
    <citation type="submission" date="2020-09" db="EMBL/GenBank/DDBJ databases">
        <title>Iningainema tapete sp. nov. (Scytonemataceae, Cyanobacteria) from greenhouses in central Florida (USA) produces two types of nodularin with biosynthetic potential for microcystin-LR and anabaenopeptins.</title>
        <authorList>
            <person name="Berthold D.E."/>
            <person name="Lefler F.W."/>
            <person name="Huang I.-S."/>
            <person name="Abdulla H."/>
            <person name="Zimba P.V."/>
            <person name="Laughinghouse H.D. IV."/>
        </authorList>
    </citation>
    <scope>NUCLEOTIDE SEQUENCE</scope>
    <source>
        <strain evidence="2">BLCCT55</strain>
    </source>
</reference>